<dbReference type="Proteomes" id="UP000029554">
    <property type="component" value="Unassembled WGS sequence"/>
</dbReference>
<evidence type="ECO:0000256" key="1">
    <source>
        <dbReference type="SAM" id="Phobius"/>
    </source>
</evidence>
<accession>A0A095U251</accession>
<proteinExistence type="predicted"/>
<organism evidence="2 3">
    <name type="scientific">Flavobacterium aquatile LMG 4008 = ATCC 11947</name>
    <dbReference type="NCBI Taxonomy" id="1453498"/>
    <lineage>
        <taxon>Bacteria</taxon>
        <taxon>Pseudomonadati</taxon>
        <taxon>Bacteroidota</taxon>
        <taxon>Flavobacteriia</taxon>
        <taxon>Flavobacteriales</taxon>
        <taxon>Flavobacteriaceae</taxon>
        <taxon>Flavobacterium</taxon>
    </lineage>
</organism>
<evidence type="ECO:0008006" key="4">
    <source>
        <dbReference type="Google" id="ProtNLM"/>
    </source>
</evidence>
<dbReference type="AlphaFoldDB" id="A0A095U251"/>
<dbReference type="RefSeq" id="WP_035124302.1">
    <property type="nucleotide sequence ID" value="NZ_JRHH01000002.1"/>
</dbReference>
<sequence>MISPLKARNLHRDLGYFYIGLIISFAFSGILMNHREHWHPEKYTVETKAIAVKLPPEEEISEKYAEELGKKLGIDDKIRRHNVKKGTFKISFEKHDVEIDMETGKGEIVSFVKTPIISQTMKLHKSTSNWWIYYSDIFGLSLITIAFTGAIMIPAGKFTFKKRGWKLALAGLIIPLLILIFV</sequence>
<dbReference type="PANTHER" id="PTHR40115">
    <property type="entry name" value="INNER MEMBRANE PROTEIN WITH PEPSY TM HELIX"/>
    <property type="match status" value="1"/>
</dbReference>
<evidence type="ECO:0000313" key="3">
    <source>
        <dbReference type="Proteomes" id="UP000029554"/>
    </source>
</evidence>
<reference evidence="2 3" key="1">
    <citation type="submission" date="2014-09" db="EMBL/GenBank/DDBJ databases">
        <title>Whole Genome Shotgun of Flavobacterium aquatile LMG 4008.</title>
        <authorList>
            <person name="Gale A.N."/>
            <person name="Pipes S.E."/>
            <person name="Newman J.D."/>
        </authorList>
    </citation>
    <scope>NUCLEOTIDE SEQUENCE [LARGE SCALE GENOMIC DNA]</scope>
    <source>
        <strain evidence="2 3">LMG 4008</strain>
    </source>
</reference>
<comment type="caution">
    <text evidence="2">The sequence shown here is derived from an EMBL/GenBank/DDBJ whole genome shotgun (WGS) entry which is preliminary data.</text>
</comment>
<feature type="transmembrane region" description="Helical" evidence="1">
    <location>
        <begin position="131"/>
        <end position="153"/>
    </location>
</feature>
<dbReference type="PANTHER" id="PTHR40115:SF1">
    <property type="entry name" value="INNER MEMBRANE PROTEIN WITH PEPSY TM HELIX"/>
    <property type="match status" value="1"/>
</dbReference>
<feature type="transmembrane region" description="Helical" evidence="1">
    <location>
        <begin position="165"/>
        <end position="181"/>
    </location>
</feature>
<dbReference type="InterPro" id="IPR032307">
    <property type="entry name" value="PepSY_TM-like_2"/>
</dbReference>
<gene>
    <name evidence="2" type="ORF">LG45_03070</name>
</gene>
<protein>
    <recommendedName>
        <fullName evidence="4">Peptidase</fullName>
    </recommendedName>
</protein>
<name>A0A095U251_9FLAO</name>
<feature type="transmembrane region" description="Helical" evidence="1">
    <location>
        <begin position="14"/>
        <end position="32"/>
    </location>
</feature>
<keyword evidence="1" id="KW-0812">Transmembrane</keyword>
<keyword evidence="1" id="KW-1133">Transmembrane helix</keyword>
<evidence type="ECO:0000313" key="2">
    <source>
        <dbReference type="EMBL" id="KGD68643.1"/>
    </source>
</evidence>
<keyword evidence="3" id="KW-1185">Reference proteome</keyword>
<dbReference type="EMBL" id="JRHH01000002">
    <property type="protein sequence ID" value="KGD68643.1"/>
    <property type="molecule type" value="Genomic_DNA"/>
</dbReference>
<dbReference type="Pfam" id="PF16357">
    <property type="entry name" value="PepSY_TM_like_2"/>
    <property type="match status" value="1"/>
</dbReference>
<dbReference type="eggNOG" id="COG3295">
    <property type="taxonomic scope" value="Bacteria"/>
</dbReference>
<dbReference type="STRING" id="1453498.LG45_03070"/>
<keyword evidence="1" id="KW-0472">Membrane</keyword>